<comment type="caution">
    <text evidence="1">The sequence shown here is derived from an EMBL/GenBank/DDBJ whole genome shotgun (WGS) entry which is preliminary data.</text>
</comment>
<reference evidence="1 2" key="1">
    <citation type="submission" date="2021-06" db="EMBL/GenBank/DDBJ databases">
        <title>Caerostris extrusa draft genome.</title>
        <authorList>
            <person name="Kono N."/>
            <person name="Arakawa K."/>
        </authorList>
    </citation>
    <scope>NUCLEOTIDE SEQUENCE [LARGE SCALE GENOMIC DNA]</scope>
</reference>
<gene>
    <name evidence="1" type="ORF">CEXT_296851</name>
</gene>
<name>A0AAV4QDM6_CAEEX</name>
<dbReference type="Proteomes" id="UP001054945">
    <property type="component" value="Unassembled WGS sequence"/>
</dbReference>
<dbReference type="EMBL" id="BPLR01005930">
    <property type="protein sequence ID" value="GIY06140.1"/>
    <property type="molecule type" value="Genomic_DNA"/>
</dbReference>
<accession>A0AAV4QDM6</accession>
<dbReference type="AlphaFoldDB" id="A0AAV4QDM6"/>
<organism evidence="1 2">
    <name type="scientific">Caerostris extrusa</name>
    <name type="common">Bark spider</name>
    <name type="synonym">Caerostris bankana</name>
    <dbReference type="NCBI Taxonomy" id="172846"/>
    <lineage>
        <taxon>Eukaryota</taxon>
        <taxon>Metazoa</taxon>
        <taxon>Ecdysozoa</taxon>
        <taxon>Arthropoda</taxon>
        <taxon>Chelicerata</taxon>
        <taxon>Arachnida</taxon>
        <taxon>Araneae</taxon>
        <taxon>Araneomorphae</taxon>
        <taxon>Entelegynae</taxon>
        <taxon>Araneoidea</taxon>
        <taxon>Araneidae</taxon>
        <taxon>Caerostris</taxon>
    </lineage>
</organism>
<proteinExistence type="predicted"/>
<evidence type="ECO:0000313" key="1">
    <source>
        <dbReference type="EMBL" id="GIY06140.1"/>
    </source>
</evidence>
<evidence type="ECO:0000313" key="2">
    <source>
        <dbReference type="Proteomes" id="UP001054945"/>
    </source>
</evidence>
<sequence length="81" mass="8714">MEIALSLPLKDIFTVIFEDVSLIKIVPSSCSEDEVRAVETFPLLLHASLGIGVVDSPILGAKPSIPLRCSLCTRMKCSVLS</sequence>
<protein>
    <submittedName>
        <fullName evidence="1">Uncharacterized protein</fullName>
    </submittedName>
</protein>
<keyword evidence="2" id="KW-1185">Reference proteome</keyword>